<reference evidence="8" key="1">
    <citation type="journal article" date="2021" name="Microorganisms">
        <title>Acidisoma silvae sp. nov. and Acidisomacellulosilytica sp. nov., Two Acidophilic Bacteria Isolated from Decaying Wood, Hydrolyzing Cellulose and Producing Poly-3-hydroxybutyrate.</title>
        <authorList>
            <person name="Mieszkin S."/>
            <person name="Pouder E."/>
            <person name="Uroz S."/>
            <person name="Simon-Colin C."/>
            <person name="Alain K."/>
        </authorList>
    </citation>
    <scope>NUCLEOTIDE SEQUENCE</scope>
    <source>
        <strain evidence="8">HW T2.11</strain>
    </source>
</reference>
<feature type="domain" description="Response regulatory" evidence="7">
    <location>
        <begin position="125"/>
        <end position="255"/>
    </location>
</feature>
<accession>A0A963YSI1</accession>
<evidence type="ECO:0000313" key="9">
    <source>
        <dbReference type="Proteomes" id="UP000708298"/>
    </source>
</evidence>
<organism evidence="8 9">
    <name type="scientific">Acidisoma silvae</name>
    <dbReference type="NCBI Taxonomy" id="2802396"/>
    <lineage>
        <taxon>Bacteria</taxon>
        <taxon>Pseudomonadati</taxon>
        <taxon>Pseudomonadota</taxon>
        <taxon>Alphaproteobacteria</taxon>
        <taxon>Acetobacterales</taxon>
        <taxon>Acidocellaceae</taxon>
        <taxon>Acidisoma</taxon>
    </lineage>
</organism>
<dbReference type="Proteomes" id="UP000708298">
    <property type="component" value="Unassembled WGS sequence"/>
</dbReference>
<dbReference type="Gene3D" id="3.40.50.2300">
    <property type="match status" value="2"/>
</dbReference>
<dbReference type="Pfam" id="PF00072">
    <property type="entry name" value="Response_reg"/>
    <property type="match status" value="1"/>
</dbReference>
<evidence type="ECO:0000259" key="7">
    <source>
        <dbReference type="PROSITE" id="PS50110"/>
    </source>
</evidence>
<dbReference type="PANTHER" id="PTHR43065">
    <property type="entry name" value="SENSOR HISTIDINE KINASE"/>
    <property type="match status" value="1"/>
</dbReference>
<dbReference type="SMART" id="SM00388">
    <property type="entry name" value="HisKA"/>
    <property type="match status" value="1"/>
</dbReference>
<feature type="coiled-coil region" evidence="5">
    <location>
        <begin position="280"/>
        <end position="307"/>
    </location>
</feature>
<keyword evidence="9" id="KW-1185">Reference proteome</keyword>
<dbReference type="SUPFAM" id="SSF55874">
    <property type="entry name" value="ATPase domain of HSP90 chaperone/DNA topoisomerase II/histidine kinase"/>
    <property type="match status" value="1"/>
</dbReference>
<evidence type="ECO:0000256" key="4">
    <source>
        <dbReference type="PROSITE-ProRule" id="PRU00169"/>
    </source>
</evidence>
<dbReference type="EC" id="2.7.13.3" evidence="2"/>
<evidence type="ECO:0000259" key="6">
    <source>
        <dbReference type="PROSITE" id="PS50109"/>
    </source>
</evidence>
<dbReference type="PROSITE" id="PS50109">
    <property type="entry name" value="HIS_KIN"/>
    <property type="match status" value="1"/>
</dbReference>
<comment type="caution">
    <text evidence="8">The sequence shown here is derived from an EMBL/GenBank/DDBJ whole genome shotgun (WGS) entry which is preliminary data.</text>
</comment>
<evidence type="ECO:0000256" key="3">
    <source>
        <dbReference type="ARBA" id="ARBA00022553"/>
    </source>
</evidence>
<dbReference type="InterPro" id="IPR001789">
    <property type="entry name" value="Sig_transdc_resp-reg_receiver"/>
</dbReference>
<protein>
    <recommendedName>
        <fullName evidence="2">histidine kinase</fullName>
        <ecNumber evidence="2">2.7.13.3</ecNumber>
    </recommendedName>
</protein>
<keyword evidence="3 4" id="KW-0597">Phosphoprotein</keyword>
<comment type="catalytic activity">
    <reaction evidence="1">
        <text>ATP + protein L-histidine = ADP + protein N-phospho-L-histidine.</text>
        <dbReference type="EC" id="2.7.13.3"/>
    </reaction>
</comment>
<dbReference type="PANTHER" id="PTHR43065:SF48">
    <property type="entry name" value="HISTIDINE KINASE"/>
    <property type="match status" value="1"/>
</dbReference>
<dbReference type="Gene3D" id="3.30.565.10">
    <property type="entry name" value="Histidine kinase-like ATPase, C-terminal domain"/>
    <property type="match status" value="1"/>
</dbReference>
<dbReference type="InterPro" id="IPR003594">
    <property type="entry name" value="HATPase_dom"/>
</dbReference>
<dbReference type="PROSITE" id="PS50110">
    <property type="entry name" value="RESPONSE_REGULATORY"/>
    <property type="match status" value="2"/>
</dbReference>
<dbReference type="InterPro" id="IPR036097">
    <property type="entry name" value="HisK_dim/P_sf"/>
</dbReference>
<dbReference type="Pfam" id="PF02518">
    <property type="entry name" value="HATPase_c"/>
    <property type="match status" value="1"/>
</dbReference>
<name>A0A963YSI1_9PROT</name>
<dbReference type="SUPFAM" id="SSF52172">
    <property type="entry name" value="CheY-like"/>
    <property type="match status" value="2"/>
</dbReference>
<proteinExistence type="predicted"/>
<evidence type="ECO:0000256" key="2">
    <source>
        <dbReference type="ARBA" id="ARBA00012438"/>
    </source>
</evidence>
<dbReference type="InterPro" id="IPR036890">
    <property type="entry name" value="HATPase_C_sf"/>
</dbReference>
<reference evidence="8" key="2">
    <citation type="submission" date="2021-01" db="EMBL/GenBank/DDBJ databases">
        <authorList>
            <person name="Mieszkin S."/>
            <person name="Pouder E."/>
            <person name="Alain K."/>
        </authorList>
    </citation>
    <scope>NUCLEOTIDE SEQUENCE</scope>
    <source>
        <strain evidence="8">HW T2.11</strain>
    </source>
</reference>
<dbReference type="InterPro" id="IPR011006">
    <property type="entry name" value="CheY-like_superfamily"/>
</dbReference>
<evidence type="ECO:0000256" key="1">
    <source>
        <dbReference type="ARBA" id="ARBA00000085"/>
    </source>
</evidence>
<dbReference type="InterPro" id="IPR003661">
    <property type="entry name" value="HisK_dim/P_dom"/>
</dbReference>
<keyword evidence="5" id="KW-0175">Coiled coil</keyword>
<dbReference type="EMBL" id="JAESVB010000005">
    <property type="protein sequence ID" value="MCB8876191.1"/>
    <property type="molecule type" value="Genomic_DNA"/>
</dbReference>
<feature type="domain" description="Histidine kinase" evidence="6">
    <location>
        <begin position="323"/>
        <end position="544"/>
    </location>
</feature>
<dbReference type="CDD" id="cd00082">
    <property type="entry name" value="HisKA"/>
    <property type="match status" value="1"/>
</dbReference>
<feature type="domain" description="Response regulatory" evidence="7">
    <location>
        <begin position="1"/>
        <end position="104"/>
    </location>
</feature>
<evidence type="ECO:0000313" key="8">
    <source>
        <dbReference type="EMBL" id="MCB8876191.1"/>
    </source>
</evidence>
<dbReference type="Pfam" id="PF00512">
    <property type="entry name" value="HisKA"/>
    <property type="match status" value="1"/>
</dbReference>
<comment type="caution">
    <text evidence="4">Lacks conserved residue(s) required for the propagation of feature annotation.</text>
</comment>
<dbReference type="Gene3D" id="1.10.287.130">
    <property type="match status" value="1"/>
</dbReference>
<evidence type="ECO:0000256" key="5">
    <source>
        <dbReference type="SAM" id="Coils"/>
    </source>
</evidence>
<sequence length="572" mass="61967">MIRRMLEAHGFQVERAASGEAALDLLNARLPDMIIADFHLPGMSGGELSRQLRLNSRTRSIPLLMLTEAAEVETEREGLESGADAYISKAADPDFLILRIRALLRERPAMQEEPGDEMPHFRRLRFLVLDDDPAGLADHSATLLREGYLVEAASDVEGALAALGNADLTVDCVLIGLPPRRFDSVDACRVLNARREEERAQQAERSTAPFLMIGIERDGAVSKEKLARAFDAGLDEFIPTLNDHLLLRVRLRAIVRRKMMQDEMAQADADRRDRAITVERARMTEALTQANAELGAANDKLIETQAKLVQAAKMASLGELVAGIAHEINNPLAFILAHQATVQRVLGQIGSQDVTTEKARGYIAKAQDRATAMGAGLKRIRDLVLNLRQFSRLDEGGFQSVDIFEAIDTVLTLLRPKLGDRIHVGRHYDAPPTLWCSPALLNQVVMNIVSNAADAIEGEGRIDITVTLDGPDYVILIEDSGPGVPEAVEARIFEPFFTTKPIGSGTGLGLAIAYSVVKAHQGAITIGRSPFGGASFKIAVPLMDETGQPLPQASAMGAAGLTEAPRQPIAGA</sequence>
<dbReference type="GO" id="GO:0000155">
    <property type="term" value="F:phosphorelay sensor kinase activity"/>
    <property type="evidence" value="ECO:0007669"/>
    <property type="project" value="InterPro"/>
</dbReference>
<dbReference type="SMART" id="SM00387">
    <property type="entry name" value="HATPase_c"/>
    <property type="match status" value="1"/>
</dbReference>
<gene>
    <name evidence="8" type="ORF">ASILVAE211_13445</name>
</gene>
<dbReference type="PRINTS" id="PR00344">
    <property type="entry name" value="BCTRLSENSOR"/>
</dbReference>
<feature type="modified residue" description="4-aspartylphosphate" evidence="4">
    <location>
        <position position="37"/>
    </location>
</feature>
<dbReference type="SMART" id="SM00448">
    <property type="entry name" value="REC"/>
    <property type="match status" value="2"/>
</dbReference>
<dbReference type="AlphaFoldDB" id="A0A963YSI1"/>
<dbReference type="InterPro" id="IPR005467">
    <property type="entry name" value="His_kinase_dom"/>
</dbReference>
<dbReference type="InterPro" id="IPR004358">
    <property type="entry name" value="Sig_transdc_His_kin-like_C"/>
</dbReference>
<dbReference type="SUPFAM" id="SSF47384">
    <property type="entry name" value="Homodimeric domain of signal transducing histidine kinase"/>
    <property type="match status" value="1"/>
</dbReference>